<evidence type="ECO:0000313" key="2">
    <source>
        <dbReference type="EMBL" id="VEJ51652.1"/>
    </source>
</evidence>
<dbReference type="EMBL" id="LR134533">
    <property type="protein sequence ID" value="VEJ51652.1"/>
    <property type="molecule type" value="Genomic_DNA"/>
</dbReference>
<proteinExistence type="predicted"/>
<dbReference type="STRING" id="28091.SAMEA3174300_00111"/>
<name>A0A3S5ABG1_9NEIS</name>
<gene>
    <name evidence="2" type="ORF">NCTC12742_01550</name>
</gene>
<evidence type="ECO:0000256" key="1">
    <source>
        <dbReference type="SAM" id="Phobius"/>
    </source>
</evidence>
<sequence>MNTTAKTKSKNTNNYCQKTHYNFLSFVIFLLNNDIILRHLLINLFNHLRKPSYVEKSNLRFTDCHHTVGMYTQNRQSQADDASKSCSAILSEMQEMKNASLTAEGDRNAQVGKNVVLGVTGIFLLVPWFFMDTGNAATVEQRAAEARYRRLLDMANERKCSEVKAIH</sequence>
<feature type="transmembrane region" description="Helical" evidence="1">
    <location>
        <begin position="20"/>
        <end position="41"/>
    </location>
</feature>
<keyword evidence="1" id="KW-0812">Transmembrane</keyword>
<keyword evidence="3" id="KW-1185">Reference proteome</keyword>
<dbReference type="AlphaFoldDB" id="A0A3S5ABG1"/>
<keyword evidence="1" id="KW-0472">Membrane</keyword>
<dbReference type="Proteomes" id="UP000272771">
    <property type="component" value="Chromosome"/>
</dbReference>
<dbReference type="KEGG" id="nwe:SAMEA3174300_0111"/>
<organism evidence="2 3">
    <name type="scientific">Neisseria weaveri</name>
    <dbReference type="NCBI Taxonomy" id="28091"/>
    <lineage>
        <taxon>Bacteria</taxon>
        <taxon>Pseudomonadati</taxon>
        <taxon>Pseudomonadota</taxon>
        <taxon>Betaproteobacteria</taxon>
        <taxon>Neisseriales</taxon>
        <taxon>Neisseriaceae</taxon>
        <taxon>Neisseria</taxon>
    </lineage>
</organism>
<protein>
    <submittedName>
        <fullName evidence="2">Uncharacterized protein</fullName>
    </submittedName>
</protein>
<reference evidence="2 3" key="1">
    <citation type="submission" date="2018-12" db="EMBL/GenBank/DDBJ databases">
        <authorList>
            <consortium name="Pathogen Informatics"/>
        </authorList>
    </citation>
    <scope>NUCLEOTIDE SEQUENCE [LARGE SCALE GENOMIC DNA]</scope>
    <source>
        <strain evidence="2 3">NCTC12742</strain>
    </source>
</reference>
<evidence type="ECO:0000313" key="3">
    <source>
        <dbReference type="Proteomes" id="UP000272771"/>
    </source>
</evidence>
<accession>A0A3S5ABG1</accession>
<keyword evidence="1" id="KW-1133">Transmembrane helix</keyword>